<feature type="chain" id="PRO_5042590631" evidence="1">
    <location>
        <begin position="27"/>
        <end position="532"/>
    </location>
</feature>
<dbReference type="PANTHER" id="PTHR43649:SF17">
    <property type="entry name" value="ABC TRANSPORTER SOLUTE BINDING PROTEIN-SUGAR TRANSPORT"/>
    <property type="match status" value="1"/>
</dbReference>
<accession>A0AAJ1P8Z5</accession>
<organism evidence="2 3">
    <name type="scientific">Bifidobacterium catenulatum subsp. kashiwanohense</name>
    <dbReference type="NCBI Taxonomy" id="630129"/>
    <lineage>
        <taxon>Bacteria</taxon>
        <taxon>Bacillati</taxon>
        <taxon>Actinomycetota</taxon>
        <taxon>Actinomycetes</taxon>
        <taxon>Bifidobacteriales</taxon>
        <taxon>Bifidobacteriaceae</taxon>
        <taxon>Bifidobacterium</taxon>
    </lineage>
</organism>
<keyword evidence="1" id="KW-0732">Signal</keyword>
<dbReference type="InterPro" id="IPR006059">
    <property type="entry name" value="SBP"/>
</dbReference>
<dbReference type="PANTHER" id="PTHR43649">
    <property type="entry name" value="ARABINOSE-BINDING PROTEIN-RELATED"/>
    <property type="match status" value="1"/>
</dbReference>
<proteinExistence type="predicted"/>
<dbReference type="EMBL" id="JAOPMD010000003">
    <property type="protein sequence ID" value="MDH7898821.1"/>
    <property type="molecule type" value="Genomic_DNA"/>
</dbReference>
<gene>
    <name evidence="2" type="ORF">OB936_01050</name>
</gene>
<evidence type="ECO:0000256" key="1">
    <source>
        <dbReference type="SAM" id="SignalP"/>
    </source>
</evidence>
<name>A0AAJ1P8Z5_9BIFI</name>
<dbReference type="AlphaFoldDB" id="A0AAJ1P8Z5"/>
<protein>
    <submittedName>
        <fullName evidence="2">Extracellular solute-binding protein</fullName>
    </submittedName>
</protein>
<sequence>MKIKKSTKALAAAASLAMMATVGLSACGGSDSSETDADGKPVIRIALIKRSTQIEAKEMKLQKDLEAACDCTIKWDEILDTQWAQQSSTVLASGDVADITIWGYNSDNFAQYDYWEDLSDDLDQMPNVKAYFKEVPNAEKFGSDIDGHVWQVPSDYGNASGAKWSSGQNLMINKSWLEKLGLGVPKTWDDLTKVLTAFKNDDPNGNGEADEIPMLINQLGTAGFNWWDPFLLLNGTGLNTQVISTAGSKGIYVKDGKIGNFMITDNFRQVIEYYHSLIEKGLMPKDILTRDGSQNTADISNDGKTAKVGLVFGWNTGNFGDLKDQYESIEVPAAPGVSYEETTWEPQFEDIYNGACVKADLDEAHKTAALKIIDKWITPDMSMESYYGDLDTYISNEGDGKYNVLKFQDDLSTFGLADRGLTWVSDDMSVSGDEDKVLAEKDGKTYETQQSHIGDKDLIPAYVRLSAEDNTTVSNNNSNIFNYAMPLISTWIQDGGLTDDAWNEYVSTMKQQGVGENVKLWQKWYDKTMAQE</sequence>
<dbReference type="Proteomes" id="UP001157379">
    <property type="component" value="Unassembled WGS sequence"/>
</dbReference>
<dbReference type="Pfam" id="PF13416">
    <property type="entry name" value="SBP_bac_8"/>
    <property type="match status" value="1"/>
</dbReference>
<dbReference type="RefSeq" id="WP_022245264.1">
    <property type="nucleotide sequence ID" value="NZ_JAOPMD010000003.1"/>
</dbReference>
<dbReference type="Gene3D" id="3.40.190.10">
    <property type="entry name" value="Periplasmic binding protein-like II"/>
    <property type="match status" value="2"/>
</dbReference>
<comment type="caution">
    <text evidence="2">The sequence shown here is derived from an EMBL/GenBank/DDBJ whole genome shotgun (WGS) entry which is preliminary data.</text>
</comment>
<evidence type="ECO:0000313" key="3">
    <source>
        <dbReference type="Proteomes" id="UP001157379"/>
    </source>
</evidence>
<dbReference type="PROSITE" id="PS51257">
    <property type="entry name" value="PROKAR_LIPOPROTEIN"/>
    <property type="match status" value="1"/>
</dbReference>
<evidence type="ECO:0000313" key="2">
    <source>
        <dbReference type="EMBL" id="MDH7898821.1"/>
    </source>
</evidence>
<reference evidence="2" key="2">
    <citation type="submission" date="2023-04" db="EMBL/GenBank/DDBJ databases">
        <authorList>
            <person name="Orihara K."/>
        </authorList>
    </citation>
    <scope>NUCLEOTIDE SEQUENCE</scope>
    <source>
        <strain evidence="2">YIT 13057</strain>
    </source>
</reference>
<reference evidence="2" key="1">
    <citation type="journal article" date="2023" name="Gut Microbes">
        <title>Characterization of Bifidobacterium kashiwanohense that utilizes both milk- and plant-derived oligosaccharides.</title>
        <authorList>
            <person name="Orihara K."/>
            <person name="Yahagi K."/>
            <person name="Saito Y."/>
            <person name="Watanabe Y."/>
            <person name="Sasai T."/>
            <person name="Hara T."/>
            <person name="Tsukuda N."/>
            <person name="Oki K."/>
            <person name="Fujimoto J."/>
            <person name="Matsuki T."/>
        </authorList>
    </citation>
    <scope>NUCLEOTIDE SEQUENCE</scope>
    <source>
        <strain evidence="2">YIT 13057</strain>
    </source>
</reference>
<feature type="signal peptide" evidence="1">
    <location>
        <begin position="1"/>
        <end position="26"/>
    </location>
</feature>
<dbReference type="SUPFAM" id="SSF53850">
    <property type="entry name" value="Periplasmic binding protein-like II"/>
    <property type="match status" value="1"/>
</dbReference>
<dbReference type="InterPro" id="IPR050490">
    <property type="entry name" value="Bact_solute-bd_prot1"/>
</dbReference>